<feature type="region of interest" description="Disordered" evidence="1">
    <location>
        <begin position="74"/>
        <end position="105"/>
    </location>
</feature>
<evidence type="ECO:0000256" key="1">
    <source>
        <dbReference type="SAM" id="MobiDB-lite"/>
    </source>
</evidence>
<dbReference type="InterPro" id="IPR017862">
    <property type="entry name" value="SKI-int_prot_SKIP"/>
</dbReference>
<accession>A0A812S0L8</accession>
<name>A0A812S0L8_9DINO</name>
<organism evidence="2 3">
    <name type="scientific">Symbiodinium natans</name>
    <dbReference type="NCBI Taxonomy" id="878477"/>
    <lineage>
        <taxon>Eukaryota</taxon>
        <taxon>Sar</taxon>
        <taxon>Alveolata</taxon>
        <taxon>Dinophyceae</taxon>
        <taxon>Suessiales</taxon>
        <taxon>Symbiodiniaceae</taxon>
        <taxon>Symbiodinium</taxon>
    </lineage>
</organism>
<dbReference type="AlphaFoldDB" id="A0A812S0L8"/>
<keyword evidence="3" id="KW-1185">Reference proteome</keyword>
<evidence type="ECO:0000313" key="2">
    <source>
        <dbReference type="EMBL" id="CAE7458973.1"/>
    </source>
</evidence>
<dbReference type="OrthoDB" id="666364at2759"/>
<comment type="caution">
    <text evidence="2">The sequence shown here is derived from an EMBL/GenBank/DDBJ whole genome shotgun (WGS) entry which is preliminary data.</text>
</comment>
<dbReference type="GO" id="GO:0000398">
    <property type="term" value="P:mRNA splicing, via spliceosome"/>
    <property type="evidence" value="ECO:0007669"/>
    <property type="project" value="InterPro"/>
</dbReference>
<sequence length="179" mass="20876">MSVSLSELVHYCTLKVREEEIREQQLRDLAVKAWKLPFVAVVQPAKDGEDNKEAHERRQRMQVLKDRQKMIARDQRMELRKKRRRREEDRDISERIALGQAGQPSRSEMMFDQRLFNQSAGIDSGFFGGSDEKVAVYDKPLFADRSQASIYKFHKDLTSSSARRFAPVEFECEDEEGSC</sequence>
<dbReference type="PANTHER" id="PTHR12096">
    <property type="entry name" value="NUCLEAR PROTEIN SKIP-RELATED"/>
    <property type="match status" value="1"/>
</dbReference>
<reference evidence="2" key="1">
    <citation type="submission" date="2021-02" db="EMBL/GenBank/DDBJ databases">
        <authorList>
            <person name="Dougan E. K."/>
            <person name="Rhodes N."/>
            <person name="Thang M."/>
            <person name="Chan C."/>
        </authorList>
    </citation>
    <scope>NUCLEOTIDE SEQUENCE</scope>
</reference>
<proteinExistence type="predicted"/>
<dbReference type="Proteomes" id="UP000604046">
    <property type="component" value="Unassembled WGS sequence"/>
</dbReference>
<gene>
    <name evidence="2" type="primary">Snw1</name>
    <name evidence="2" type="ORF">SNAT2548_LOCUS25441</name>
</gene>
<dbReference type="EMBL" id="CAJNDS010002393">
    <property type="protein sequence ID" value="CAE7458973.1"/>
    <property type="molecule type" value="Genomic_DNA"/>
</dbReference>
<evidence type="ECO:0000313" key="3">
    <source>
        <dbReference type="Proteomes" id="UP000604046"/>
    </source>
</evidence>
<protein>
    <submittedName>
        <fullName evidence="2">Snw1 protein</fullName>
    </submittedName>
</protein>
<dbReference type="GO" id="GO:0005681">
    <property type="term" value="C:spliceosomal complex"/>
    <property type="evidence" value="ECO:0007669"/>
    <property type="project" value="InterPro"/>
</dbReference>